<evidence type="ECO:0000256" key="6">
    <source>
        <dbReference type="ARBA" id="ARBA00030386"/>
    </source>
</evidence>
<evidence type="ECO:0000256" key="5">
    <source>
        <dbReference type="ARBA" id="ARBA00023002"/>
    </source>
</evidence>
<evidence type="ECO:0000256" key="1">
    <source>
        <dbReference type="ARBA" id="ARBA00001974"/>
    </source>
</evidence>
<evidence type="ECO:0000256" key="3">
    <source>
        <dbReference type="ARBA" id="ARBA00022630"/>
    </source>
</evidence>
<dbReference type="InterPro" id="IPR005288">
    <property type="entry name" value="NadB"/>
</dbReference>
<evidence type="ECO:0000256" key="7">
    <source>
        <dbReference type="ARBA" id="ARBA00048305"/>
    </source>
</evidence>
<dbReference type="InterPro" id="IPR003953">
    <property type="entry name" value="FAD-dep_OxRdtase_2_FAD-bd"/>
</dbReference>
<evidence type="ECO:0000313" key="9">
    <source>
        <dbReference type="EMBL" id="GAA0458288.1"/>
    </source>
</evidence>
<evidence type="ECO:0000256" key="2">
    <source>
        <dbReference type="ARBA" id="ARBA00021901"/>
    </source>
</evidence>
<organism evidence="9 10">
    <name type="scientific">Alkalibacillus silvisoli</name>
    <dbReference type="NCBI Taxonomy" id="392823"/>
    <lineage>
        <taxon>Bacteria</taxon>
        <taxon>Bacillati</taxon>
        <taxon>Bacillota</taxon>
        <taxon>Bacilli</taxon>
        <taxon>Bacillales</taxon>
        <taxon>Bacillaceae</taxon>
        <taxon>Alkalibacillus</taxon>
    </lineage>
</organism>
<protein>
    <recommendedName>
        <fullName evidence="2">L-aspartate oxidase</fullName>
    </recommendedName>
    <alternativeName>
        <fullName evidence="6">Quinolinate synthase B</fullName>
    </alternativeName>
</protein>
<keyword evidence="3" id="KW-0285">Flavoprotein</keyword>
<dbReference type="Proteomes" id="UP001500740">
    <property type="component" value="Unassembled WGS sequence"/>
</dbReference>
<dbReference type="InterPro" id="IPR036188">
    <property type="entry name" value="FAD/NAD-bd_sf"/>
</dbReference>
<dbReference type="SUPFAM" id="SSF51905">
    <property type="entry name" value="FAD/NAD(P)-binding domain"/>
    <property type="match status" value="1"/>
</dbReference>
<reference evidence="10" key="1">
    <citation type="journal article" date="2019" name="Int. J. Syst. Evol. Microbiol.">
        <title>The Global Catalogue of Microorganisms (GCM) 10K type strain sequencing project: providing services to taxonomists for standard genome sequencing and annotation.</title>
        <authorList>
            <consortium name="The Broad Institute Genomics Platform"/>
            <consortium name="The Broad Institute Genome Sequencing Center for Infectious Disease"/>
            <person name="Wu L."/>
            <person name="Ma J."/>
        </authorList>
    </citation>
    <scope>NUCLEOTIDE SEQUENCE [LARGE SCALE GENOMIC DNA]</scope>
    <source>
        <strain evidence="10">JCM 14193</strain>
    </source>
</reference>
<dbReference type="PANTHER" id="PTHR42716">
    <property type="entry name" value="L-ASPARTATE OXIDASE"/>
    <property type="match status" value="1"/>
</dbReference>
<dbReference type="EMBL" id="BAAACZ010000009">
    <property type="protein sequence ID" value="GAA0458288.1"/>
    <property type="molecule type" value="Genomic_DNA"/>
</dbReference>
<dbReference type="Pfam" id="PF00890">
    <property type="entry name" value="FAD_binding_2"/>
    <property type="match status" value="1"/>
</dbReference>
<evidence type="ECO:0000259" key="8">
    <source>
        <dbReference type="Pfam" id="PF00890"/>
    </source>
</evidence>
<name>A0ABP3JMA7_9BACI</name>
<comment type="cofactor">
    <cofactor evidence="1">
        <name>FAD</name>
        <dbReference type="ChEBI" id="CHEBI:57692"/>
    </cofactor>
</comment>
<sequence>MLKTDILIIGSGIAALQLATKLNQHYDVTIVTKGKITNSNSYLAQGGIAAAISESDHVYDHAYDTLKAGEYFNLPFIVNYVTKKAPNIIKQLINDGVIFDHINQQLILGKEGAHQQRRIVHAGGDATGKHLINSLINQLDDSITLT</sequence>
<comment type="catalytic activity">
    <reaction evidence="7">
        <text>L-aspartate + O2 = iminosuccinate + H2O2</text>
        <dbReference type="Rhea" id="RHEA:25876"/>
        <dbReference type="ChEBI" id="CHEBI:15379"/>
        <dbReference type="ChEBI" id="CHEBI:16240"/>
        <dbReference type="ChEBI" id="CHEBI:29991"/>
        <dbReference type="ChEBI" id="CHEBI:77875"/>
        <dbReference type="EC" id="1.4.3.16"/>
    </reaction>
    <physiologicalReaction direction="left-to-right" evidence="7">
        <dbReference type="Rhea" id="RHEA:25877"/>
    </physiologicalReaction>
</comment>
<feature type="domain" description="FAD-dependent oxidoreductase 2 FAD-binding" evidence="8">
    <location>
        <begin position="5"/>
        <end position="141"/>
    </location>
</feature>
<accession>A0ABP3JMA7</accession>
<comment type="caution">
    <text evidence="9">The sequence shown here is derived from an EMBL/GenBank/DDBJ whole genome shotgun (WGS) entry which is preliminary data.</text>
</comment>
<keyword evidence="5" id="KW-0560">Oxidoreductase</keyword>
<proteinExistence type="predicted"/>
<keyword evidence="4" id="KW-0274">FAD</keyword>
<keyword evidence="10" id="KW-1185">Reference proteome</keyword>
<dbReference type="RefSeq" id="WP_343782408.1">
    <property type="nucleotide sequence ID" value="NZ_BAAACZ010000009.1"/>
</dbReference>
<gene>
    <name evidence="9" type="ORF">GCM10008935_11730</name>
</gene>
<dbReference type="PANTHER" id="PTHR42716:SF2">
    <property type="entry name" value="L-ASPARTATE OXIDASE, CHLOROPLASTIC"/>
    <property type="match status" value="1"/>
</dbReference>
<evidence type="ECO:0000313" key="10">
    <source>
        <dbReference type="Proteomes" id="UP001500740"/>
    </source>
</evidence>
<dbReference type="Gene3D" id="3.50.50.60">
    <property type="entry name" value="FAD/NAD(P)-binding domain"/>
    <property type="match status" value="1"/>
</dbReference>
<evidence type="ECO:0000256" key="4">
    <source>
        <dbReference type="ARBA" id="ARBA00022827"/>
    </source>
</evidence>